<protein>
    <recommendedName>
        <fullName evidence="3">RNase H type-1 domain-containing protein</fullName>
    </recommendedName>
</protein>
<keyword evidence="2" id="KW-1185">Reference proteome</keyword>
<name>A0AAN8Y9C7_SOLBU</name>
<organism evidence="1 2">
    <name type="scientific">Solanum bulbocastanum</name>
    <name type="common">Wild potato</name>
    <dbReference type="NCBI Taxonomy" id="147425"/>
    <lineage>
        <taxon>Eukaryota</taxon>
        <taxon>Viridiplantae</taxon>
        <taxon>Streptophyta</taxon>
        <taxon>Embryophyta</taxon>
        <taxon>Tracheophyta</taxon>
        <taxon>Spermatophyta</taxon>
        <taxon>Magnoliopsida</taxon>
        <taxon>eudicotyledons</taxon>
        <taxon>Gunneridae</taxon>
        <taxon>Pentapetalae</taxon>
        <taxon>asterids</taxon>
        <taxon>lamiids</taxon>
        <taxon>Solanales</taxon>
        <taxon>Solanaceae</taxon>
        <taxon>Solanoideae</taxon>
        <taxon>Solaneae</taxon>
        <taxon>Solanum</taxon>
    </lineage>
</organism>
<evidence type="ECO:0008006" key="3">
    <source>
        <dbReference type="Google" id="ProtNLM"/>
    </source>
</evidence>
<dbReference type="AlphaFoldDB" id="A0AAN8Y9C7"/>
<dbReference type="Proteomes" id="UP001371456">
    <property type="component" value="Unassembled WGS sequence"/>
</dbReference>
<gene>
    <name evidence="1" type="ORF">RDI58_017995</name>
</gene>
<comment type="caution">
    <text evidence="1">The sequence shown here is derived from an EMBL/GenBank/DDBJ whole genome shotgun (WGS) entry which is preliminary data.</text>
</comment>
<dbReference type="EMBL" id="JBANQN010000007">
    <property type="protein sequence ID" value="KAK6784540.1"/>
    <property type="molecule type" value="Genomic_DNA"/>
</dbReference>
<accession>A0AAN8Y9C7</accession>
<reference evidence="1 2" key="1">
    <citation type="submission" date="2024-02" db="EMBL/GenBank/DDBJ databases">
        <title>de novo genome assembly of Solanum bulbocastanum strain 11H21.</title>
        <authorList>
            <person name="Hosaka A.J."/>
        </authorList>
    </citation>
    <scope>NUCLEOTIDE SEQUENCE [LARGE SCALE GENOMIC DNA]</scope>
    <source>
        <tissue evidence="1">Young leaves</tissue>
    </source>
</reference>
<evidence type="ECO:0000313" key="2">
    <source>
        <dbReference type="Proteomes" id="UP001371456"/>
    </source>
</evidence>
<evidence type="ECO:0000313" key="1">
    <source>
        <dbReference type="EMBL" id="KAK6784540.1"/>
    </source>
</evidence>
<proteinExistence type="predicted"/>
<sequence length="223" mass="26251">MKVKYCHRVHPSVKAWTSGNSRAWKFMVNARHVAEPNIFWKINSYSCNMWWDNWCEKGPPAILYPNNVHNNNAKVMDYNDGGNWNMNKLREDLPEHIVLYIANIPIEDANDNDYAVWNITQDGQYTNSSAWQSIREVRQKDDILRKWVQICTRIERYRPIVRWRQVVWTKPVTGRIKFNTDGSYMQESISRAGIGGVLRDDTGHLIWLSQSQLNVKATIRQKQ</sequence>